<dbReference type="EMBL" id="JAUJEA010000006">
    <property type="protein sequence ID" value="MDN5203228.1"/>
    <property type="molecule type" value="Genomic_DNA"/>
</dbReference>
<dbReference type="Gene3D" id="3.40.50.970">
    <property type="match status" value="2"/>
</dbReference>
<accession>A0ABT8KSQ4</accession>
<evidence type="ECO:0000259" key="7">
    <source>
        <dbReference type="Pfam" id="PF02776"/>
    </source>
</evidence>
<evidence type="ECO:0000256" key="1">
    <source>
        <dbReference type="ARBA" id="ARBA00022679"/>
    </source>
</evidence>
<dbReference type="GO" id="GO:0070204">
    <property type="term" value="F:2-succinyl-5-enolpyruvyl-6-hydroxy-3-cyclohexene-1-carboxylic-acid synthase activity"/>
    <property type="evidence" value="ECO:0007669"/>
    <property type="project" value="UniProtKB-EC"/>
</dbReference>
<evidence type="ECO:0000256" key="6">
    <source>
        <dbReference type="HAMAP-Rule" id="MF_01659"/>
    </source>
</evidence>
<dbReference type="InterPro" id="IPR012001">
    <property type="entry name" value="Thiamin_PyroP_enz_TPP-bd_dom"/>
</dbReference>
<dbReference type="CDD" id="cd02009">
    <property type="entry name" value="TPP_SHCHC_synthase"/>
    <property type="match status" value="1"/>
</dbReference>
<dbReference type="InterPro" id="IPR029061">
    <property type="entry name" value="THDP-binding"/>
</dbReference>
<feature type="domain" description="Thiamine pyrophosphate enzyme N-terminal TPP-binding" evidence="7">
    <location>
        <begin position="9"/>
        <end position="114"/>
    </location>
</feature>
<evidence type="ECO:0000256" key="2">
    <source>
        <dbReference type="ARBA" id="ARBA00022723"/>
    </source>
</evidence>
<comment type="function">
    <text evidence="6">Catalyzes the thiamine diphosphate-dependent decarboxylation of 2-oxoglutarate and the subsequent addition of the resulting succinic semialdehyde-thiamine pyrophosphate anion to isochorismate to yield 2-succinyl-5-enolpyruvyl-6-hydroxy-3-cyclohexene-1-carboxylate (SEPHCHC).</text>
</comment>
<keyword evidence="2 6" id="KW-0479">Metal-binding</keyword>
<evidence type="ECO:0000256" key="3">
    <source>
        <dbReference type="ARBA" id="ARBA00022842"/>
    </source>
</evidence>
<keyword evidence="4 6" id="KW-0786">Thiamine pyrophosphate</keyword>
<evidence type="ECO:0000313" key="9">
    <source>
        <dbReference type="EMBL" id="MDN5203228.1"/>
    </source>
</evidence>
<evidence type="ECO:0000313" key="10">
    <source>
        <dbReference type="Proteomes" id="UP001172082"/>
    </source>
</evidence>
<dbReference type="PANTHER" id="PTHR42916:SF1">
    <property type="entry name" value="PROTEIN PHYLLO, CHLOROPLASTIC"/>
    <property type="match status" value="1"/>
</dbReference>
<comment type="catalytic activity">
    <reaction evidence="6">
        <text>isochorismate + 2-oxoglutarate + H(+) = 5-enolpyruvoyl-6-hydroxy-2-succinyl-cyclohex-3-ene-1-carboxylate + CO2</text>
        <dbReference type="Rhea" id="RHEA:25593"/>
        <dbReference type="ChEBI" id="CHEBI:15378"/>
        <dbReference type="ChEBI" id="CHEBI:16526"/>
        <dbReference type="ChEBI" id="CHEBI:16810"/>
        <dbReference type="ChEBI" id="CHEBI:29780"/>
        <dbReference type="ChEBI" id="CHEBI:58818"/>
        <dbReference type="EC" id="2.2.1.9"/>
    </reaction>
</comment>
<comment type="caution">
    <text evidence="9">The sequence shown here is derived from an EMBL/GenBank/DDBJ whole genome shotgun (WGS) entry which is preliminary data.</text>
</comment>
<dbReference type="HAMAP" id="MF_01659">
    <property type="entry name" value="MenD"/>
    <property type="match status" value="1"/>
</dbReference>
<reference evidence="9" key="1">
    <citation type="submission" date="2023-06" db="EMBL/GenBank/DDBJ databases">
        <title>Genomic of Parafulvivirga corallium.</title>
        <authorList>
            <person name="Wang G."/>
        </authorList>
    </citation>
    <scope>NUCLEOTIDE SEQUENCE</scope>
    <source>
        <strain evidence="9">BMA10</strain>
    </source>
</reference>
<dbReference type="CDD" id="cd07037">
    <property type="entry name" value="TPP_PYR_MenD"/>
    <property type="match status" value="1"/>
</dbReference>
<dbReference type="PANTHER" id="PTHR42916">
    <property type="entry name" value="2-SUCCINYL-5-ENOLPYRUVYL-6-HYDROXY-3-CYCLOHEXENE-1-CARBOXYLATE SYNTHASE"/>
    <property type="match status" value="1"/>
</dbReference>
<comment type="cofactor">
    <cofactor evidence="6">
        <name>thiamine diphosphate</name>
        <dbReference type="ChEBI" id="CHEBI:58937"/>
    </cofactor>
    <text evidence="6">Binds 1 thiamine pyrophosphate per subunit.</text>
</comment>
<evidence type="ECO:0000256" key="4">
    <source>
        <dbReference type="ARBA" id="ARBA00023052"/>
    </source>
</evidence>
<organism evidence="9 10">
    <name type="scientific">Splendidivirga corallicola</name>
    <dbReference type="NCBI Taxonomy" id="3051826"/>
    <lineage>
        <taxon>Bacteria</taxon>
        <taxon>Pseudomonadati</taxon>
        <taxon>Bacteroidota</taxon>
        <taxon>Cytophagia</taxon>
        <taxon>Cytophagales</taxon>
        <taxon>Splendidivirgaceae</taxon>
        <taxon>Splendidivirga</taxon>
    </lineage>
</organism>
<keyword evidence="10" id="KW-1185">Reference proteome</keyword>
<feature type="domain" description="Menaquinone biosynthesis protein MenD middle" evidence="8">
    <location>
        <begin position="210"/>
        <end position="394"/>
    </location>
</feature>
<comment type="subunit">
    <text evidence="6">Homodimer.</text>
</comment>
<dbReference type="Pfam" id="PF02776">
    <property type="entry name" value="TPP_enzyme_N"/>
    <property type="match status" value="1"/>
</dbReference>
<evidence type="ECO:0000259" key="8">
    <source>
        <dbReference type="Pfam" id="PF16582"/>
    </source>
</evidence>
<dbReference type="Gene3D" id="3.40.50.1220">
    <property type="entry name" value="TPP-binding domain"/>
    <property type="match status" value="1"/>
</dbReference>
<comment type="similarity">
    <text evidence="6">Belongs to the TPP enzyme family. MenD subfamily.</text>
</comment>
<dbReference type="InterPro" id="IPR032264">
    <property type="entry name" value="MenD_middle"/>
</dbReference>
<keyword evidence="3 6" id="KW-0460">Magnesium</keyword>
<dbReference type="RefSeq" id="WP_346753251.1">
    <property type="nucleotide sequence ID" value="NZ_JAUJEA010000006.1"/>
</dbReference>
<dbReference type="EC" id="2.2.1.9" evidence="6"/>
<keyword evidence="1 6" id="KW-0808">Transferase</keyword>
<comment type="cofactor">
    <cofactor evidence="6">
        <name>Mg(2+)</name>
        <dbReference type="ChEBI" id="CHEBI:18420"/>
    </cofactor>
    <cofactor evidence="6">
        <name>Mn(2+)</name>
        <dbReference type="ChEBI" id="CHEBI:29035"/>
    </cofactor>
</comment>
<dbReference type="PIRSF" id="PIRSF004983">
    <property type="entry name" value="MenD"/>
    <property type="match status" value="1"/>
</dbReference>
<dbReference type="NCBIfam" id="TIGR00173">
    <property type="entry name" value="menD"/>
    <property type="match status" value="1"/>
</dbReference>
<proteinExistence type="inferred from homology"/>
<dbReference type="InterPro" id="IPR004433">
    <property type="entry name" value="MenaQ_synth_MenD"/>
</dbReference>
<sequence length="568" mass="63978">MILQSIINIAEICSQKGISEAILSPGSRCAPLTLAFVRHPKINTRTIGDERSAGFIGLGLALKSKTPTVLVCTSGSAAYNYAPAVAEAYFQQIPMVIFTADRPPEWIDQLDGQTIRQQQIYGRHVKKSYELPVDQEHPDAQWHVNRIVNEAINESKSFPPGPVHINAPFREPFYPSTDEAFKFDQDIRIFEEESCTAKLSESQIELFSKKLGNKRILILAGQDTLNIKLLEHLNEFSQKHHVPVIGDVISNCHSADNIIQHQDAFLAVRSNDFRKNLSPDILITFGKSVISKQLKIFLRELDIDEHWHLQIAGEVADTFQQLTKIIRVAPEVFFQEIKSKSSGNEASHTYLMHWKQSNETAGKTFSETFFNQEFSEFEAVKELMSTLPSNSDLHLANSMPVRYANYVGLKDKSIEVYANRGTSGIDGSNSTALGTALGTKRITTLITGDMAFFYDRNAFWNNYIPANLRIVILNNHGGGIFGLIKGPSQQPELAEYFETEQPLFAESLSKEYGLDYYHCKTRGELISYLPSFFKMGTKAKILEIETDKNINKRIFATFKSNIQKTYGV</sequence>
<name>A0ABT8KSQ4_9BACT</name>
<protein>
    <recommendedName>
        <fullName evidence="6">2-succinyl-5-enolpyruvyl-6-hydroxy-3-cyclohexene-1-carboxylate synthase</fullName>
        <shortName evidence="6">SEPHCHC synthase</shortName>
        <ecNumber evidence="6">2.2.1.9</ecNumber>
    </recommendedName>
    <alternativeName>
        <fullName evidence="6">Menaquinone biosynthesis protein MenD</fullName>
    </alternativeName>
</protein>
<keyword evidence="5 6" id="KW-0464">Manganese</keyword>
<comment type="pathway">
    <text evidence="6">Quinol/quinone metabolism; 1,4-dihydroxy-2-naphthoate biosynthesis; 1,4-dihydroxy-2-naphthoate from chorismate: step 2/7.</text>
</comment>
<dbReference type="Pfam" id="PF16582">
    <property type="entry name" value="TPP_enzyme_M_2"/>
    <property type="match status" value="1"/>
</dbReference>
<gene>
    <name evidence="6 9" type="primary">menD</name>
    <name evidence="9" type="ORF">QQ008_17695</name>
</gene>
<dbReference type="SUPFAM" id="SSF52518">
    <property type="entry name" value="Thiamin diphosphate-binding fold (THDP-binding)"/>
    <property type="match status" value="2"/>
</dbReference>
<comment type="pathway">
    <text evidence="6">Quinol/quinone metabolism; menaquinone biosynthesis.</text>
</comment>
<keyword evidence="6" id="KW-0474">Menaquinone biosynthesis</keyword>
<dbReference type="Proteomes" id="UP001172082">
    <property type="component" value="Unassembled WGS sequence"/>
</dbReference>
<evidence type="ECO:0000256" key="5">
    <source>
        <dbReference type="ARBA" id="ARBA00023211"/>
    </source>
</evidence>